<organism evidence="4 5">
    <name type="scientific">Phytophthora infestans</name>
    <name type="common">Potato late blight agent</name>
    <name type="synonym">Botrytis infestans</name>
    <dbReference type="NCBI Taxonomy" id="4787"/>
    <lineage>
        <taxon>Eukaryota</taxon>
        <taxon>Sar</taxon>
        <taxon>Stramenopiles</taxon>
        <taxon>Oomycota</taxon>
        <taxon>Peronosporomycetes</taxon>
        <taxon>Peronosporales</taxon>
        <taxon>Peronosporaceae</taxon>
        <taxon>Phytophthora</taxon>
    </lineage>
</organism>
<dbReference type="Gene3D" id="1.25.40.10">
    <property type="entry name" value="Tetratricopeptide repeat domain"/>
    <property type="match status" value="1"/>
</dbReference>
<comment type="caution">
    <text evidence="4">The sequence shown here is derived from an EMBL/GenBank/DDBJ whole genome shotgun (WGS) entry which is preliminary data.</text>
</comment>
<evidence type="ECO:0000256" key="2">
    <source>
        <dbReference type="SAM" id="Coils"/>
    </source>
</evidence>
<dbReference type="InterPro" id="IPR011990">
    <property type="entry name" value="TPR-like_helical_dom_sf"/>
</dbReference>
<dbReference type="PROSITE" id="PS50005">
    <property type="entry name" value="TPR"/>
    <property type="match status" value="1"/>
</dbReference>
<evidence type="ECO:0000256" key="1">
    <source>
        <dbReference type="PROSITE-ProRule" id="PRU00339"/>
    </source>
</evidence>
<dbReference type="SUPFAM" id="SSF48452">
    <property type="entry name" value="TPR-like"/>
    <property type="match status" value="1"/>
</dbReference>
<name>A0A8S9UK28_PHYIN</name>
<feature type="compositionally biased region" description="Polar residues" evidence="3">
    <location>
        <begin position="99"/>
        <end position="111"/>
    </location>
</feature>
<dbReference type="InterPro" id="IPR019734">
    <property type="entry name" value="TPR_rpt"/>
</dbReference>
<feature type="region of interest" description="Disordered" evidence="3">
    <location>
        <begin position="99"/>
        <end position="136"/>
    </location>
</feature>
<feature type="coiled-coil region" evidence="2">
    <location>
        <begin position="194"/>
        <end position="259"/>
    </location>
</feature>
<keyword evidence="1" id="KW-0802">TPR repeat</keyword>
<gene>
    <name evidence="4" type="ORF">GN958_ATG09486</name>
</gene>
<dbReference type="AlphaFoldDB" id="A0A8S9UK28"/>
<sequence>MQSLSELKDALTTLGVSTATGDLRGQARRDELANRLQQARVASGQVAGNTGDTVTHASQNLDKMSLTELRSALELRQVSTQTPGLRGEARRHALVQRLININSNPQSQSRKTNSELESARVGSSTEDDETKSDTNSSVYSTANEFIYFDSPGTKRTSQPVVKMLTPQLSFTKLKRDASDARVHIECTESNNNSVEDLQRELFELRTKLHTARHEQQRLVDESLQKAGIQPSLSEISTKLQALERERRRLQDNYFGHELAKCEVLSSTNDNQTSLELVQEDALLLIEKHQETLKRLAKRTKEAMAVAKFHAVEIESGISTSARQEEDQILSQISHIESSLSSATDSSTKSSLKPITGSRISTLVHYRSMPNGLRHDGMGRCRQLPDELRSATSFRIRRDRVPLERGLTTARAPTQADKLGVKALFMEKATNNVDEIRRIYQRALELDENHADNLGNYALFLCTSCEQSDEVNGYFQRAITADSANAKNLANYANFLMRERKDYTKSEELYKRALKVAQKDVNIMGGYADLLVAMTGRENLLQAQRVLKKALIESPLHTNNQLRMASVLSALNENESAERCFEQLLAMTKQHGGLISRSNLVSIYETYAQFLHQSGQWTRAKHMYDEALALDPQRPSLLRSL</sequence>
<reference evidence="4" key="1">
    <citation type="submission" date="2020-03" db="EMBL/GenBank/DDBJ databases">
        <title>Hybrid Assembly of Korean Phytophthora infestans isolates.</title>
        <authorList>
            <person name="Prokchorchik M."/>
            <person name="Lee Y."/>
            <person name="Seo J."/>
            <person name="Cho J.-H."/>
            <person name="Park Y.-E."/>
            <person name="Jang D.-C."/>
            <person name="Im J.-S."/>
            <person name="Choi J.-G."/>
            <person name="Park H.-J."/>
            <person name="Lee G.-B."/>
            <person name="Lee Y.-G."/>
            <person name="Hong S.-Y."/>
            <person name="Cho K."/>
            <person name="Sohn K.H."/>
        </authorList>
    </citation>
    <scope>NUCLEOTIDE SEQUENCE</scope>
    <source>
        <strain evidence="4">KR_2_A2</strain>
    </source>
</reference>
<evidence type="ECO:0000313" key="5">
    <source>
        <dbReference type="Proteomes" id="UP000704712"/>
    </source>
</evidence>
<evidence type="ECO:0000256" key="3">
    <source>
        <dbReference type="SAM" id="MobiDB-lite"/>
    </source>
</evidence>
<accession>A0A8S9UK28</accession>
<dbReference type="Proteomes" id="UP000704712">
    <property type="component" value="Unassembled WGS sequence"/>
</dbReference>
<dbReference type="PANTHER" id="PTHR44216">
    <property type="entry name" value="PROTEIN O-MANNOSYL-TRANSFERASE TMTC2"/>
    <property type="match status" value="1"/>
</dbReference>
<evidence type="ECO:0000313" key="4">
    <source>
        <dbReference type="EMBL" id="KAF4141315.1"/>
    </source>
</evidence>
<feature type="repeat" description="TPR" evidence="1">
    <location>
        <begin position="600"/>
        <end position="633"/>
    </location>
</feature>
<dbReference type="InterPro" id="IPR052384">
    <property type="entry name" value="TMTC_O-mannosyltransferase"/>
</dbReference>
<keyword evidence="2" id="KW-0175">Coiled coil</keyword>
<protein>
    <submittedName>
        <fullName evidence="4">Tetratricopeptide repeat</fullName>
    </submittedName>
</protein>
<proteinExistence type="predicted"/>
<dbReference type="PANTHER" id="PTHR44216:SF3">
    <property type="entry name" value="PROTEIN O-MANNOSYL-TRANSFERASE TMTC2"/>
    <property type="match status" value="1"/>
</dbReference>
<dbReference type="EMBL" id="JAACNO010001355">
    <property type="protein sequence ID" value="KAF4141315.1"/>
    <property type="molecule type" value="Genomic_DNA"/>
</dbReference>